<comment type="caution">
    <text evidence="10">The sequence shown here is derived from an EMBL/GenBank/DDBJ whole genome shotgun (WGS) entry which is preliminary data.</text>
</comment>
<sequence>MPSSALFQSSPAIALPPCGAFSSFASWQSQPPVSRLHSHSTPLPTHRNQLDAMVSSSDQLLNANAGKGPAYAAPLASTEENLKQPPQPQPQEPSVVNLYVSVALWAIAGCYARIFTERLFGSTAADVIDADTLLVPSFFDNVAGSMILGFLVAASTTMSKGGGALVLLTGMSVGLCGAYTTFSAWTLQTNALLIAPTSDVPQPQIAALCYIFASIATFIVAHRVGADVGALLTGAVQKAAPGISEGIIAIVNGVLLVATAIGLSIALGVNDNSWLEKRYWLSGLFAIPGASLRYALARQFNKFRGGRFPLGTFLANIGGTLACALVTHEFTKASDWDDTAARAFVTGFCASLTTMSTLVNELAILRRDHSVQDGVIYLASTVILAQFIVGMVSFW</sequence>
<keyword evidence="4 9" id="KW-0812">Transmembrane</keyword>
<dbReference type="Proteomes" id="UP000664859">
    <property type="component" value="Unassembled WGS sequence"/>
</dbReference>
<feature type="transmembrane region" description="Helical" evidence="9">
    <location>
        <begin position="340"/>
        <end position="363"/>
    </location>
</feature>
<dbReference type="GO" id="GO:0005886">
    <property type="term" value="C:plasma membrane"/>
    <property type="evidence" value="ECO:0007669"/>
    <property type="project" value="UniProtKB-SubCell"/>
</dbReference>
<evidence type="ECO:0000256" key="4">
    <source>
        <dbReference type="ARBA" id="ARBA00022692"/>
    </source>
</evidence>
<evidence type="ECO:0000256" key="5">
    <source>
        <dbReference type="ARBA" id="ARBA00022989"/>
    </source>
</evidence>
<dbReference type="OrthoDB" id="409792at2759"/>
<feature type="transmembrane region" description="Helical" evidence="9">
    <location>
        <begin position="96"/>
        <end position="114"/>
    </location>
</feature>
<evidence type="ECO:0000256" key="8">
    <source>
        <dbReference type="ARBA" id="ARBA00035585"/>
    </source>
</evidence>
<dbReference type="InterPro" id="IPR003691">
    <property type="entry name" value="FluC"/>
</dbReference>
<comment type="catalytic activity">
    <reaction evidence="8">
        <text>fluoride(in) = fluoride(out)</text>
        <dbReference type="Rhea" id="RHEA:76159"/>
        <dbReference type="ChEBI" id="CHEBI:17051"/>
    </reaction>
    <physiologicalReaction direction="left-to-right" evidence="8">
        <dbReference type="Rhea" id="RHEA:76160"/>
    </physiologicalReaction>
</comment>
<dbReference type="Pfam" id="PF02537">
    <property type="entry name" value="CRCB"/>
    <property type="match status" value="2"/>
</dbReference>
<dbReference type="AlphaFoldDB" id="A0A836C7N9"/>
<organism evidence="10 11">
    <name type="scientific">Tribonema minus</name>
    <dbReference type="NCBI Taxonomy" id="303371"/>
    <lineage>
        <taxon>Eukaryota</taxon>
        <taxon>Sar</taxon>
        <taxon>Stramenopiles</taxon>
        <taxon>Ochrophyta</taxon>
        <taxon>PX clade</taxon>
        <taxon>Xanthophyceae</taxon>
        <taxon>Tribonematales</taxon>
        <taxon>Tribonemataceae</taxon>
        <taxon>Tribonema</taxon>
    </lineage>
</organism>
<feature type="transmembrane region" description="Helical" evidence="9">
    <location>
        <begin position="165"/>
        <end position="185"/>
    </location>
</feature>
<comment type="similarity">
    <text evidence="7">Belongs to the fluoride channel Fluc/FEX (TC 1.A.43) family.</text>
</comment>
<feature type="transmembrane region" description="Helical" evidence="9">
    <location>
        <begin position="205"/>
        <end position="225"/>
    </location>
</feature>
<evidence type="ECO:0000313" key="10">
    <source>
        <dbReference type="EMBL" id="KAG5176080.1"/>
    </source>
</evidence>
<dbReference type="PANTHER" id="PTHR28259">
    <property type="entry name" value="FLUORIDE EXPORT PROTEIN 1-RELATED"/>
    <property type="match status" value="1"/>
</dbReference>
<dbReference type="EMBL" id="JAFCMP010000541">
    <property type="protein sequence ID" value="KAG5176080.1"/>
    <property type="molecule type" value="Genomic_DNA"/>
</dbReference>
<feature type="transmembrane region" description="Helical" evidence="9">
    <location>
        <begin position="279"/>
        <end position="296"/>
    </location>
</feature>
<comment type="subcellular location">
    <subcellularLocation>
        <location evidence="2">Cell membrane</location>
        <topology evidence="2">Multi-pass membrane protein</topology>
    </subcellularLocation>
</comment>
<comment type="function">
    <text evidence="1">Fluoride channel required for the rapid expulsion of cytoplasmic fluoride.</text>
</comment>
<feature type="transmembrane region" description="Helical" evidence="9">
    <location>
        <begin position="246"/>
        <end position="267"/>
    </location>
</feature>
<keyword evidence="3" id="KW-1003">Cell membrane</keyword>
<evidence type="ECO:0000256" key="1">
    <source>
        <dbReference type="ARBA" id="ARBA00002598"/>
    </source>
</evidence>
<gene>
    <name evidence="10" type="ORF">JKP88DRAFT_249756</name>
</gene>
<evidence type="ECO:0000256" key="2">
    <source>
        <dbReference type="ARBA" id="ARBA00004651"/>
    </source>
</evidence>
<keyword evidence="5 9" id="KW-1133">Transmembrane helix</keyword>
<feature type="transmembrane region" description="Helical" evidence="9">
    <location>
        <begin position="375"/>
        <end position="394"/>
    </location>
</feature>
<proteinExistence type="inferred from homology"/>
<evidence type="ECO:0000256" key="7">
    <source>
        <dbReference type="ARBA" id="ARBA00035120"/>
    </source>
</evidence>
<keyword evidence="11" id="KW-1185">Reference proteome</keyword>
<dbReference type="GO" id="GO:1903425">
    <property type="term" value="F:fluoride transmembrane transporter activity"/>
    <property type="evidence" value="ECO:0007669"/>
    <property type="project" value="TreeGrafter"/>
</dbReference>
<evidence type="ECO:0000256" key="3">
    <source>
        <dbReference type="ARBA" id="ARBA00022475"/>
    </source>
</evidence>
<evidence type="ECO:0000313" key="11">
    <source>
        <dbReference type="Proteomes" id="UP000664859"/>
    </source>
</evidence>
<feature type="transmembrane region" description="Helical" evidence="9">
    <location>
        <begin position="134"/>
        <end position="153"/>
    </location>
</feature>
<name>A0A836C7N9_9STRA</name>
<feature type="transmembrane region" description="Helical" evidence="9">
    <location>
        <begin position="308"/>
        <end position="328"/>
    </location>
</feature>
<reference evidence="10" key="1">
    <citation type="submission" date="2021-02" db="EMBL/GenBank/DDBJ databases">
        <title>First Annotated Genome of the Yellow-green Alga Tribonema minus.</title>
        <authorList>
            <person name="Mahan K.M."/>
        </authorList>
    </citation>
    <scope>NUCLEOTIDE SEQUENCE</scope>
    <source>
        <strain evidence="10">UTEX B ZZ1240</strain>
    </source>
</reference>
<dbReference type="PANTHER" id="PTHR28259:SF1">
    <property type="entry name" value="FLUORIDE EXPORT PROTEIN 1-RELATED"/>
    <property type="match status" value="1"/>
</dbReference>
<accession>A0A836C7N9</accession>
<evidence type="ECO:0000256" key="9">
    <source>
        <dbReference type="SAM" id="Phobius"/>
    </source>
</evidence>
<keyword evidence="6 9" id="KW-0472">Membrane</keyword>
<evidence type="ECO:0000256" key="6">
    <source>
        <dbReference type="ARBA" id="ARBA00023136"/>
    </source>
</evidence>
<protein>
    <submittedName>
        <fullName evidence="10">CrcB-like protein-domain-containing protein</fullName>
    </submittedName>
</protein>